<keyword evidence="6" id="KW-0548">Nucleotidyltransferase</keyword>
<dbReference type="PANTHER" id="PTHR45138:SF9">
    <property type="entry name" value="DIGUANYLATE CYCLASE DGCM-RELATED"/>
    <property type="match status" value="1"/>
</dbReference>
<evidence type="ECO:0000256" key="2">
    <source>
        <dbReference type="ARBA" id="ARBA00034247"/>
    </source>
</evidence>
<dbReference type="InterPro" id="IPR043128">
    <property type="entry name" value="Rev_trsase/Diguanyl_cyclase"/>
</dbReference>
<dbReference type="InterPro" id="IPR000160">
    <property type="entry name" value="GGDEF_dom"/>
</dbReference>
<proteinExistence type="predicted"/>
<evidence type="ECO:0000313" key="6">
    <source>
        <dbReference type="EMBL" id="MFK7160819.1"/>
    </source>
</evidence>
<evidence type="ECO:0000313" key="7">
    <source>
        <dbReference type="Proteomes" id="UP001621714"/>
    </source>
</evidence>
<feature type="domain" description="HDOD" evidence="5">
    <location>
        <begin position="23"/>
        <end position="216"/>
    </location>
</feature>
<keyword evidence="7" id="KW-1185">Reference proteome</keyword>
<comment type="caution">
    <text evidence="6">The sequence shown here is derived from an EMBL/GenBank/DDBJ whole genome shotgun (WGS) entry which is preliminary data.</text>
</comment>
<comment type="catalytic activity">
    <reaction evidence="2">
        <text>2 GTP = 3',3'-c-di-GMP + 2 diphosphate</text>
        <dbReference type="Rhea" id="RHEA:24898"/>
        <dbReference type="ChEBI" id="CHEBI:33019"/>
        <dbReference type="ChEBI" id="CHEBI:37565"/>
        <dbReference type="ChEBI" id="CHEBI:58805"/>
        <dbReference type="EC" id="2.7.7.65"/>
    </reaction>
</comment>
<gene>
    <name evidence="6" type="ORF">V6U78_07190</name>
</gene>
<dbReference type="SMART" id="SM00267">
    <property type="entry name" value="GGDEF"/>
    <property type="match status" value="1"/>
</dbReference>
<evidence type="ECO:0000256" key="1">
    <source>
        <dbReference type="ARBA" id="ARBA00012528"/>
    </source>
</evidence>
<feature type="domain" description="GGDEF" evidence="4">
    <location>
        <begin position="369"/>
        <end position="507"/>
    </location>
</feature>
<sequence>MPLSAQRMLPPTLAQRLEHCTSLPSLPAIVLKVIELARTPSTGSQNLADTLAQDPSLCAKILSVANSSFYGGHPLKSILQAVNRIGVEGALSLALSFGLVRSGYATHNGMDLDSFWKRALLSGLAVRELKKTLRQPFDVETVYIAAVMQDIGMLALNEIDADIYGVIFHSARSHRQLASFEEREFQTQHAQVGAWLGARWGLPSLYTRLIEQSHALPKEIDKKDINLRVLALSGLLADTWLSSNREIAMTLAFQASQDYLQLDEQSFAHLLLRLQEALPELARLFQVKAPEKLDTFQLLQDAKSILVERNLKMIQKVAQQQQELDALRRQSQQLQEQLKRDPLTGIFNRQYIDRLLNEYFKRVEQGQEHALAVIFIDLDYFKTLNDQYGHALGDSALKAFASLLEQEVPRGASVGRYGGEEFLVLMPSVHLDVATQFARHLQNYLATTPLLSHQQQDLYISASMGIAFHTLASHARFEDAEALINTADQTMYQAKRSGRNRILIFRGDRIDDLSDR</sequence>
<dbReference type="PROSITE" id="PS51833">
    <property type="entry name" value="HDOD"/>
    <property type="match status" value="1"/>
</dbReference>
<dbReference type="EC" id="2.7.7.65" evidence="1"/>
<dbReference type="GO" id="GO:0052621">
    <property type="term" value="F:diguanylate cyclase activity"/>
    <property type="evidence" value="ECO:0007669"/>
    <property type="project" value="UniProtKB-EC"/>
</dbReference>
<dbReference type="PROSITE" id="PS50887">
    <property type="entry name" value="GGDEF"/>
    <property type="match status" value="1"/>
</dbReference>
<dbReference type="Pfam" id="PF00990">
    <property type="entry name" value="GGDEF"/>
    <property type="match status" value="1"/>
</dbReference>
<organism evidence="6 7">
    <name type="scientific">Marinospirillum alkalitolerans</name>
    <dbReference type="NCBI Taxonomy" id="3123374"/>
    <lineage>
        <taxon>Bacteria</taxon>
        <taxon>Pseudomonadati</taxon>
        <taxon>Pseudomonadota</taxon>
        <taxon>Gammaproteobacteria</taxon>
        <taxon>Oceanospirillales</taxon>
        <taxon>Oceanospirillaceae</taxon>
        <taxon>Marinospirillum</taxon>
    </lineage>
</organism>
<dbReference type="PANTHER" id="PTHR45138">
    <property type="entry name" value="REGULATORY COMPONENTS OF SENSORY TRANSDUCTION SYSTEM"/>
    <property type="match status" value="1"/>
</dbReference>
<dbReference type="RefSeq" id="WP_405338908.1">
    <property type="nucleotide sequence ID" value="NZ_JBANFI010000004.1"/>
</dbReference>
<evidence type="ECO:0000259" key="5">
    <source>
        <dbReference type="PROSITE" id="PS51833"/>
    </source>
</evidence>
<dbReference type="SUPFAM" id="SSF109604">
    <property type="entry name" value="HD-domain/PDEase-like"/>
    <property type="match status" value="1"/>
</dbReference>
<keyword evidence="6" id="KW-0808">Transferase</keyword>
<dbReference type="SUPFAM" id="SSF55073">
    <property type="entry name" value="Nucleotide cyclase"/>
    <property type="match status" value="1"/>
</dbReference>
<dbReference type="InterPro" id="IPR029787">
    <property type="entry name" value="Nucleotide_cyclase"/>
</dbReference>
<dbReference type="CDD" id="cd01949">
    <property type="entry name" value="GGDEF"/>
    <property type="match status" value="1"/>
</dbReference>
<name>A0ABW8PY92_9GAMM</name>
<dbReference type="Gene3D" id="3.30.70.270">
    <property type="match status" value="1"/>
</dbReference>
<keyword evidence="3" id="KW-0175">Coiled coil</keyword>
<dbReference type="Proteomes" id="UP001621714">
    <property type="component" value="Unassembled WGS sequence"/>
</dbReference>
<evidence type="ECO:0000259" key="4">
    <source>
        <dbReference type="PROSITE" id="PS50887"/>
    </source>
</evidence>
<dbReference type="EMBL" id="JBANFI010000004">
    <property type="protein sequence ID" value="MFK7160819.1"/>
    <property type="molecule type" value="Genomic_DNA"/>
</dbReference>
<dbReference type="NCBIfam" id="TIGR00254">
    <property type="entry name" value="GGDEF"/>
    <property type="match status" value="1"/>
</dbReference>
<dbReference type="InterPro" id="IPR050469">
    <property type="entry name" value="Diguanylate_Cyclase"/>
</dbReference>
<dbReference type="Gene3D" id="1.10.3210.10">
    <property type="entry name" value="Hypothetical protein af1432"/>
    <property type="match status" value="1"/>
</dbReference>
<feature type="coiled-coil region" evidence="3">
    <location>
        <begin position="310"/>
        <end position="337"/>
    </location>
</feature>
<accession>A0ABW8PY92</accession>
<evidence type="ECO:0000256" key="3">
    <source>
        <dbReference type="SAM" id="Coils"/>
    </source>
</evidence>
<dbReference type="InterPro" id="IPR013976">
    <property type="entry name" value="HDOD"/>
</dbReference>
<reference evidence="6 7" key="1">
    <citation type="submission" date="2024-02" db="EMBL/GenBank/DDBJ databases">
        <title>Marinospirillum sp. MEB 164 isolated from Lonar lake sediment.</title>
        <authorList>
            <person name="Joshi A."/>
            <person name="Thite S."/>
        </authorList>
    </citation>
    <scope>NUCLEOTIDE SEQUENCE [LARGE SCALE GENOMIC DNA]</scope>
    <source>
        <strain evidence="6 7">MEB164</strain>
    </source>
</reference>
<dbReference type="Pfam" id="PF08668">
    <property type="entry name" value="HDOD"/>
    <property type="match status" value="1"/>
</dbReference>
<protein>
    <recommendedName>
        <fullName evidence="1">diguanylate cyclase</fullName>
        <ecNumber evidence="1">2.7.7.65</ecNumber>
    </recommendedName>
</protein>